<sequence>MTCRQTPRADQCSRLSARSPSLFHCRETPPADASPSNTLRYLTGRIRRRALQAPLLYFIFKRTRGRAACVESAGLETARGTRPPEDTAAKETQSQRGSAAQPMLTGQECEISYCEVPEQKSPHTTVFQKPAPPPNISPPREHFHIEPGAQTTGPSWGTAEGMHLKPSQCRT</sequence>
<feature type="region of interest" description="Disordered" evidence="1">
    <location>
        <begin position="123"/>
        <end position="171"/>
    </location>
</feature>
<name>A0A9Q1FPH5_SYNKA</name>
<keyword evidence="3" id="KW-1185">Reference proteome</keyword>
<dbReference type="AlphaFoldDB" id="A0A9Q1FPH5"/>
<evidence type="ECO:0000256" key="1">
    <source>
        <dbReference type="SAM" id="MobiDB-lite"/>
    </source>
</evidence>
<evidence type="ECO:0000313" key="2">
    <source>
        <dbReference type="EMBL" id="KAJ8363712.1"/>
    </source>
</evidence>
<feature type="region of interest" description="Disordered" evidence="1">
    <location>
        <begin position="75"/>
        <end position="102"/>
    </location>
</feature>
<dbReference type="EMBL" id="JAINUF010000004">
    <property type="protein sequence ID" value="KAJ8363712.1"/>
    <property type="molecule type" value="Genomic_DNA"/>
</dbReference>
<gene>
    <name evidence="2" type="ORF">SKAU_G00125430</name>
</gene>
<organism evidence="2 3">
    <name type="scientific">Synaphobranchus kaupii</name>
    <name type="common">Kaup's arrowtooth eel</name>
    <dbReference type="NCBI Taxonomy" id="118154"/>
    <lineage>
        <taxon>Eukaryota</taxon>
        <taxon>Metazoa</taxon>
        <taxon>Chordata</taxon>
        <taxon>Craniata</taxon>
        <taxon>Vertebrata</taxon>
        <taxon>Euteleostomi</taxon>
        <taxon>Actinopterygii</taxon>
        <taxon>Neopterygii</taxon>
        <taxon>Teleostei</taxon>
        <taxon>Anguilliformes</taxon>
        <taxon>Synaphobranchidae</taxon>
        <taxon>Synaphobranchus</taxon>
    </lineage>
</organism>
<dbReference type="Proteomes" id="UP001152622">
    <property type="component" value="Chromosome 4"/>
</dbReference>
<comment type="caution">
    <text evidence="2">The sequence shown here is derived from an EMBL/GenBank/DDBJ whole genome shotgun (WGS) entry which is preliminary data.</text>
</comment>
<accession>A0A9Q1FPH5</accession>
<reference evidence="2" key="1">
    <citation type="journal article" date="2023" name="Science">
        <title>Genome structures resolve the early diversification of teleost fishes.</title>
        <authorList>
            <person name="Parey E."/>
            <person name="Louis A."/>
            <person name="Montfort J."/>
            <person name="Bouchez O."/>
            <person name="Roques C."/>
            <person name="Iampietro C."/>
            <person name="Lluch J."/>
            <person name="Castinel A."/>
            <person name="Donnadieu C."/>
            <person name="Desvignes T."/>
            <person name="Floi Bucao C."/>
            <person name="Jouanno E."/>
            <person name="Wen M."/>
            <person name="Mejri S."/>
            <person name="Dirks R."/>
            <person name="Jansen H."/>
            <person name="Henkel C."/>
            <person name="Chen W.J."/>
            <person name="Zahm M."/>
            <person name="Cabau C."/>
            <person name="Klopp C."/>
            <person name="Thompson A.W."/>
            <person name="Robinson-Rechavi M."/>
            <person name="Braasch I."/>
            <person name="Lecointre G."/>
            <person name="Bobe J."/>
            <person name="Postlethwait J.H."/>
            <person name="Berthelot C."/>
            <person name="Roest Crollius H."/>
            <person name="Guiguen Y."/>
        </authorList>
    </citation>
    <scope>NUCLEOTIDE SEQUENCE</scope>
    <source>
        <strain evidence="2">WJC10195</strain>
    </source>
</reference>
<protein>
    <submittedName>
        <fullName evidence="2">Uncharacterized protein</fullName>
    </submittedName>
</protein>
<evidence type="ECO:0000313" key="3">
    <source>
        <dbReference type="Proteomes" id="UP001152622"/>
    </source>
</evidence>
<proteinExistence type="predicted"/>